<dbReference type="AlphaFoldDB" id="A0A443LVV6"/>
<reference evidence="1" key="1">
    <citation type="submission" date="2019-01" db="EMBL/GenBank/DDBJ databases">
        <title>Sinorhodobacter populi sp. nov. isolated from the symptomatic bark tissue of Populus euramericana canker.</title>
        <authorList>
            <person name="Xu G."/>
        </authorList>
    </citation>
    <scope>NUCLEOTIDE SEQUENCE [LARGE SCALE GENOMIC DNA]</scope>
    <source>
        <strain evidence="1">CGMCC 1.12963</strain>
    </source>
</reference>
<dbReference type="Gene3D" id="1.10.3230.30">
    <property type="entry name" value="Phage gp6-like head-tail connector protein"/>
    <property type="match status" value="1"/>
</dbReference>
<comment type="caution">
    <text evidence="1">The sequence shown here is derived from an EMBL/GenBank/DDBJ whole genome shotgun (WGS) entry which is preliminary data.</text>
</comment>
<name>A0A443LVV6_9RHOB</name>
<evidence type="ECO:0000313" key="1">
    <source>
        <dbReference type="EMBL" id="RWR53331.1"/>
    </source>
</evidence>
<dbReference type="Proteomes" id="UP000288071">
    <property type="component" value="Unassembled WGS sequence"/>
</dbReference>
<proteinExistence type="predicted"/>
<dbReference type="NCBIfam" id="TIGR01560">
    <property type="entry name" value="put_DNA_pack"/>
    <property type="match status" value="1"/>
</dbReference>
<dbReference type="InterPro" id="IPR006450">
    <property type="entry name" value="Phage_HK97_gp6-like"/>
</dbReference>
<evidence type="ECO:0000313" key="2">
    <source>
        <dbReference type="Proteomes" id="UP000288071"/>
    </source>
</evidence>
<accession>A0A443LVV6</accession>
<protein>
    <submittedName>
        <fullName evidence="1">Phage gp6-like head-tail connector protein</fullName>
    </submittedName>
</protein>
<organism evidence="1 2">
    <name type="scientific">Paenirhodobacter huangdaonensis</name>
    <dbReference type="NCBI Taxonomy" id="2501515"/>
    <lineage>
        <taxon>Bacteria</taxon>
        <taxon>Pseudomonadati</taxon>
        <taxon>Pseudomonadota</taxon>
        <taxon>Alphaproteobacteria</taxon>
        <taxon>Rhodobacterales</taxon>
        <taxon>Rhodobacter group</taxon>
        <taxon>Paenirhodobacter</taxon>
    </lineage>
</organism>
<dbReference type="InterPro" id="IPR021146">
    <property type="entry name" value="Phage_gp6-like_head-tail"/>
</dbReference>
<dbReference type="EMBL" id="SAVA01000003">
    <property type="protein sequence ID" value="RWR53331.1"/>
    <property type="molecule type" value="Genomic_DNA"/>
</dbReference>
<dbReference type="Pfam" id="PF05135">
    <property type="entry name" value="Phage_connect_1"/>
    <property type="match status" value="1"/>
</dbReference>
<gene>
    <name evidence="1" type="ORF">EOW66_06370</name>
</gene>
<reference evidence="1" key="2">
    <citation type="submission" date="2019-01" db="EMBL/GenBank/DDBJ databases">
        <authorList>
            <person name="Li Y."/>
        </authorList>
    </citation>
    <scope>NUCLEOTIDE SEQUENCE [LARGE SCALE GENOMIC DNA]</scope>
    <source>
        <strain evidence="1">CGMCC 1.12963</strain>
    </source>
</reference>
<keyword evidence="2" id="KW-1185">Reference proteome</keyword>
<dbReference type="CDD" id="cd08054">
    <property type="entry name" value="gp6"/>
    <property type="match status" value="1"/>
</dbReference>
<sequence>MAAPNWRCALTLATELLSQAKAHARIDHDDEDDTLTQMLATALADVAHAAAYDLPATLAELPADLAFAACDQFSLLYDNRGGATERDRPLGLSLAASRICARYRGVSLGEPEVEA</sequence>